<comment type="caution">
    <text evidence="11">The sequence shown here is derived from an EMBL/GenBank/DDBJ whole genome shotgun (WGS) entry which is preliminary data.</text>
</comment>
<feature type="compositionally biased region" description="Basic and acidic residues" evidence="9">
    <location>
        <begin position="1"/>
        <end position="16"/>
    </location>
</feature>
<dbReference type="Pfam" id="PF17921">
    <property type="entry name" value="Integrase_H2C2"/>
    <property type="match status" value="1"/>
</dbReference>
<dbReference type="GO" id="GO:0008233">
    <property type="term" value="F:peptidase activity"/>
    <property type="evidence" value="ECO:0007669"/>
    <property type="project" value="UniProtKB-KW"/>
</dbReference>
<dbReference type="SUPFAM" id="SSF53098">
    <property type="entry name" value="Ribonuclease H-like"/>
    <property type="match status" value="1"/>
</dbReference>
<dbReference type="Gene3D" id="3.10.20.370">
    <property type="match status" value="1"/>
</dbReference>
<dbReference type="InterPro" id="IPR043502">
    <property type="entry name" value="DNA/RNA_pol_sf"/>
</dbReference>
<dbReference type="AlphaFoldDB" id="A0A8X6UTL8"/>
<evidence type="ECO:0000259" key="10">
    <source>
        <dbReference type="PROSITE" id="PS50878"/>
    </source>
</evidence>
<dbReference type="InterPro" id="IPR012337">
    <property type="entry name" value="RNaseH-like_sf"/>
</dbReference>
<evidence type="ECO:0000256" key="6">
    <source>
        <dbReference type="ARBA" id="ARBA00022759"/>
    </source>
</evidence>
<dbReference type="InterPro" id="IPR050951">
    <property type="entry name" value="Retrovirus_Pol_polyprotein"/>
</dbReference>
<reference evidence="11" key="1">
    <citation type="submission" date="2020-08" db="EMBL/GenBank/DDBJ databases">
        <title>Multicomponent nature underlies the extraordinary mechanical properties of spider dragline silk.</title>
        <authorList>
            <person name="Kono N."/>
            <person name="Nakamura H."/>
            <person name="Mori M."/>
            <person name="Yoshida Y."/>
            <person name="Ohtoshi R."/>
            <person name="Malay A.D."/>
            <person name="Moran D.A.P."/>
            <person name="Tomita M."/>
            <person name="Numata K."/>
            <person name="Arakawa K."/>
        </authorList>
    </citation>
    <scope>NUCLEOTIDE SEQUENCE</scope>
</reference>
<dbReference type="InterPro" id="IPR036397">
    <property type="entry name" value="RNaseH_sf"/>
</dbReference>
<dbReference type="GO" id="GO:0003677">
    <property type="term" value="F:DNA binding"/>
    <property type="evidence" value="ECO:0007669"/>
    <property type="project" value="InterPro"/>
</dbReference>
<keyword evidence="6" id="KW-0255">Endonuclease</keyword>
<organism evidence="11 12">
    <name type="scientific">Trichonephila clavipes</name>
    <name type="common">Golden silk orbweaver</name>
    <name type="synonym">Nephila clavipes</name>
    <dbReference type="NCBI Taxonomy" id="2585209"/>
    <lineage>
        <taxon>Eukaryota</taxon>
        <taxon>Metazoa</taxon>
        <taxon>Ecdysozoa</taxon>
        <taxon>Arthropoda</taxon>
        <taxon>Chelicerata</taxon>
        <taxon>Arachnida</taxon>
        <taxon>Araneae</taxon>
        <taxon>Araneomorphae</taxon>
        <taxon>Entelegynae</taxon>
        <taxon>Araneoidea</taxon>
        <taxon>Nephilidae</taxon>
        <taxon>Trichonephila</taxon>
    </lineage>
</organism>
<dbReference type="EC" id="2.7.7.49" evidence="1"/>
<keyword evidence="5" id="KW-0540">Nuclease</keyword>
<accession>A0A8X6UTL8</accession>
<evidence type="ECO:0000256" key="5">
    <source>
        <dbReference type="ARBA" id="ARBA00022722"/>
    </source>
</evidence>
<dbReference type="Proteomes" id="UP000887159">
    <property type="component" value="Unassembled WGS sequence"/>
</dbReference>
<dbReference type="Gene3D" id="3.10.10.10">
    <property type="entry name" value="HIV Type 1 Reverse Transcriptase, subunit A, domain 1"/>
    <property type="match status" value="1"/>
</dbReference>
<dbReference type="Gene3D" id="1.10.340.70">
    <property type="match status" value="1"/>
</dbReference>
<keyword evidence="12" id="KW-1185">Reference proteome</keyword>
<keyword evidence="2" id="KW-0645">Protease</keyword>
<dbReference type="CDD" id="cd01647">
    <property type="entry name" value="RT_LTR"/>
    <property type="match status" value="1"/>
</dbReference>
<dbReference type="PANTHER" id="PTHR37984:SF5">
    <property type="entry name" value="PROTEIN NYNRIN-LIKE"/>
    <property type="match status" value="1"/>
</dbReference>
<dbReference type="FunFam" id="3.10.10.10:FF:000007">
    <property type="entry name" value="Retrovirus-related Pol polyprotein from transposon 17.6-like Protein"/>
    <property type="match status" value="1"/>
</dbReference>
<dbReference type="InterPro" id="IPR041588">
    <property type="entry name" value="Integrase_H2C2"/>
</dbReference>
<evidence type="ECO:0000313" key="12">
    <source>
        <dbReference type="Proteomes" id="UP000887159"/>
    </source>
</evidence>
<keyword evidence="7" id="KW-0378">Hydrolase</keyword>
<dbReference type="Gene3D" id="3.30.420.10">
    <property type="entry name" value="Ribonuclease H-like superfamily/Ribonuclease H"/>
    <property type="match status" value="2"/>
</dbReference>
<dbReference type="PROSITE" id="PS50878">
    <property type="entry name" value="RT_POL"/>
    <property type="match status" value="1"/>
</dbReference>
<evidence type="ECO:0000256" key="4">
    <source>
        <dbReference type="ARBA" id="ARBA00022695"/>
    </source>
</evidence>
<proteinExistence type="predicted"/>
<evidence type="ECO:0000256" key="7">
    <source>
        <dbReference type="ARBA" id="ARBA00022801"/>
    </source>
</evidence>
<evidence type="ECO:0000313" key="11">
    <source>
        <dbReference type="EMBL" id="GFX92101.1"/>
    </source>
</evidence>
<feature type="domain" description="Reverse transcriptase" evidence="10">
    <location>
        <begin position="220"/>
        <end position="487"/>
    </location>
</feature>
<keyword evidence="8" id="KW-0695">RNA-directed DNA polymerase</keyword>
<feature type="region of interest" description="Disordered" evidence="9">
    <location>
        <begin position="1"/>
        <end position="28"/>
    </location>
</feature>
<evidence type="ECO:0000256" key="8">
    <source>
        <dbReference type="ARBA" id="ARBA00022918"/>
    </source>
</evidence>
<protein>
    <recommendedName>
        <fullName evidence="1">RNA-directed DNA polymerase</fullName>
        <ecNumber evidence="1">2.7.7.49</ecNumber>
    </recommendedName>
</protein>
<dbReference type="GO" id="GO:0006313">
    <property type="term" value="P:DNA transposition"/>
    <property type="evidence" value="ECO:0007669"/>
    <property type="project" value="InterPro"/>
</dbReference>
<gene>
    <name evidence="11" type="primary">TY3B-I</name>
    <name evidence="11" type="ORF">TNCV_1740211</name>
</gene>
<dbReference type="InterPro" id="IPR000477">
    <property type="entry name" value="RT_dom"/>
</dbReference>
<evidence type="ECO:0000256" key="3">
    <source>
        <dbReference type="ARBA" id="ARBA00022679"/>
    </source>
</evidence>
<dbReference type="Gene3D" id="3.30.70.270">
    <property type="match status" value="1"/>
</dbReference>
<dbReference type="EMBL" id="BMAU01021142">
    <property type="protein sequence ID" value="GFX92101.1"/>
    <property type="molecule type" value="Genomic_DNA"/>
</dbReference>
<dbReference type="Pfam" id="PF17917">
    <property type="entry name" value="RT_RNaseH"/>
    <property type="match status" value="1"/>
</dbReference>
<dbReference type="FunFam" id="3.10.20.370:FF:000001">
    <property type="entry name" value="Retrovirus-related Pol polyprotein from transposon 17.6-like protein"/>
    <property type="match status" value="1"/>
</dbReference>
<dbReference type="GO" id="GO:0006508">
    <property type="term" value="P:proteolysis"/>
    <property type="evidence" value="ECO:0007669"/>
    <property type="project" value="UniProtKB-KW"/>
</dbReference>
<dbReference type="GO" id="GO:0003964">
    <property type="term" value="F:RNA-directed DNA polymerase activity"/>
    <property type="evidence" value="ECO:0007669"/>
    <property type="project" value="UniProtKB-KW"/>
</dbReference>
<dbReference type="Pfam" id="PF00078">
    <property type="entry name" value="RVT_1"/>
    <property type="match status" value="1"/>
</dbReference>
<dbReference type="GO" id="GO:0015074">
    <property type="term" value="P:DNA integration"/>
    <property type="evidence" value="ECO:0007669"/>
    <property type="project" value="InterPro"/>
</dbReference>
<evidence type="ECO:0000256" key="1">
    <source>
        <dbReference type="ARBA" id="ARBA00012493"/>
    </source>
</evidence>
<name>A0A8X6UTL8_TRICX</name>
<dbReference type="InterPro" id="IPR041373">
    <property type="entry name" value="RT_RNaseH"/>
</dbReference>
<dbReference type="SUPFAM" id="SSF56672">
    <property type="entry name" value="DNA/RNA polymerases"/>
    <property type="match status" value="1"/>
</dbReference>
<evidence type="ECO:0000256" key="2">
    <source>
        <dbReference type="ARBA" id="ARBA00022670"/>
    </source>
</evidence>
<dbReference type="InterPro" id="IPR043128">
    <property type="entry name" value="Rev_trsase/Diguanyl_cyclase"/>
</dbReference>
<keyword evidence="3" id="KW-0808">Transferase</keyword>
<keyword evidence="4" id="KW-0548">Nucleotidyltransferase</keyword>
<evidence type="ECO:0000256" key="9">
    <source>
        <dbReference type="SAM" id="MobiDB-lite"/>
    </source>
</evidence>
<dbReference type="PANTHER" id="PTHR37984">
    <property type="entry name" value="PROTEIN CBG26694"/>
    <property type="match status" value="1"/>
</dbReference>
<sequence>MRICDRWMQEGTTDRRGRSHSPRCTTSREDRQIVRKAVTDHLAPSQTVAQHIESVTHHSVSVRTVRRRLQQSGLSARRPLLGLPLTRNHRRLYHQWCDERRMWAVEWNEVVFTDESRICLQHHDGRNRVWRHRGERMLNNCVKHRHTSPAPGVMLYAANGPEIPTFGHKILTLNLELRREFQFPFITAKVDKVIIDADFLNKFNLLVDIRNKQLIDGITNLHVKGEISSILQENKINLMDKTSKFSYILLQYSDLMKPNLLVTNTKHDVTNTKHDVKHYIATKGLPVYSKTRQLDSKKLEITKQKFKFMLDNDIIRPYLSPWANLLHLVNKKVGSVSPCGDYIRLNNQTIPARYSIPRVKDFHHILKGNRIFSKIDLFKAYFQIPIAEEDKEKTAIITPFGLFEFNVLSLGLRNAPSTFQRFINEILFGLEFVFPYLHDILVASENEEQHKTHLKLVFDRLQKYGLRVNISKSTLGVTHLEFLGYLTTPEESKPLPEKVDALLYKLPETIQEAKENFEKCKQDLGHATLLSFPDPNLQLALFTDASNFAIGSVLQQFEAGSWKPISFFSKKLTEAQKNYSTYDRELLGIYLSVKQFKYLLDGRNFVIYTDHKPITYAFHQKNEKASPRQLRHLQYISQFSTNICHISGGENIVANSLSRIESISEIDYDKIADAQVDNEELIKLRLKPSLNFKQYPLDSGKLLWCDISTANIRPFIPQPLRMHMFQKIHNLAPPGVKSTVKQIASRFIWLNIRKDVNQWAKSCIQCQKNKINRHTHSQIGTFQEVDDRFSVIHVDIIGPFPVSEGKINCFNCIDRFTCWIEVIPLSNITAQTVA</sequence>
<dbReference type="CDD" id="cd09274">
    <property type="entry name" value="RNase_HI_RT_Ty3"/>
    <property type="match status" value="1"/>
</dbReference>
<dbReference type="InterPro" id="IPR002492">
    <property type="entry name" value="Transposase_Tc1-like"/>
</dbReference>
<dbReference type="GO" id="GO:0042575">
    <property type="term" value="C:DNA polymerase complex"/>
    <property type="evidence" value="ECO:0007669"/>
    <property type="project" value="UniProtKB-ARBA"/>
</dbReference>
<dbReference type="GO" id="GO:0004519">
    <property type="term" value="F:endonuclease activity"/>
    <property type="evidence" value="ECO:0007669"/>
    <property type="project" value="UniProtKB-KW"/>
</dbReference>
<dbReference type="Pfam" id="PF01498">
    <property type="entry name" value="HTH_Tnp_Tc3_2"/>
    <property type="match status" value="1"/>
</dbReference>